<organism evidence="2 3">
    <name type="scientific">Lactuca virosa</name>
    <dbReference type="NCBI Taxonomy" id="75947"/>
    <lineage>
        <taxon>Eukaryota</taxon>
        <taxon>Viridiplantae</taxon>
        <taxon>Streptophyta</taxon>
        <taxon>Embryophyta</taxon>
        <taxon>Tracheophyta</taxon>
        <taxon>Spermatophyta</taxon>
        <taxon>Magnoliopsida</taxon>
        <taxon>eudicotyledons</taxon>
        <taxon>Gunneridae</taxon>
        <taxon>Pentapetalae</taxon>
        <taxon>asterids</taxon>
        <taxon>campanulids</taxon>
        <taxon>Asterales</taxon>
        <taxon>Asteraceae</taxon>
        <taxon>Cichorioideae</taxon>
        <taxon>Cichorieae</taxon>
        <taxon>Lactucinae</taxon>
        <taxon>Lactuca</taxon>
    </lineage>
</organism>
<dbReference type="Proteomes" id="UP001157418">
    <property type="component" value="Unassembled WGS sequence"/>
</dbReference>
<evidence type="ECO:0000313" key="3">
    <source>
        <dbReference type="Proteomes" id="UP001157418"/>
    </source>
</evidence>
<keyword evidence="3" id="KW-1185">Reference proteome</keyword>
<dbReference type="EMBL" id="CAKMRJ010005745">
    <property type="protein sequence ID" value="CAH1452950.1"/>
    <property type="molecule type" value="Genomic_DNA"/>
</dbReference>
<evidence type="ECO:0000313" key="2">
    <source>
        <dbReference type="EMBL" id="CAH1452950.1"/>
    </source>
</evidence>
<proteinExistence type="predicted"/>
<evidence type="ECO:0000256" key="1">
    <source>
        <dbReference type="SAM" id="MobiDB-lite"/>
    </source>
</evidence>
<feature type="region of interest" description="Disordered" evidence="1">
    <location>
        <begin position="1"/>
        <end position="49"/>
    </location>
</feature>
<reference evidence="2 3" key="1">
    <citation type="submission" date="2022-01" db="EMBL/GenBank/DDBJ databases">
        <authorList>
            <person name="Xiong W."/>
            <person name="Schranz E."/>
        </authorList>
    </citation>
    <scope>NUCLEOTIDE SEQUENCE [LARGE SCALE GENOMIC DNA]</scope>
</reference>
<protein>
    <recommendedName>
        <fullName evidence="4">F-box associated domain-containing protein</fullName>
    </recommendedName>
</protein>
<dbReference type="AlphaFoldDB" id="A0AAU9PRK7"/>
<name>A0AAU9PRK7_9ASTR</name>
<gene>
    <name evidence="2" type="ORF">LVIROSA_LOCUS38231</name>
</gene>
<comment type="caution">
    <text evidence="2">The sequence shown here is derived from an EMBL/GenBank/DDBJ whole genome shotgun (WGS) entry which is preliminary data.</text>
</comment>
<sequence>MAKAGDGRTPYESGAPGEKFTDRPFNPEKSTGMSPDQGENSTASGISEPEQVLEQETVIRLVFLPVQSFIVINLFFHWENTTDSSIERMIVPFDLGLETFHEIPLPDYVLDSNHGMHCLGVLGGKICEMTWCMDGPCEVWVIEEYVVPESWVKRHVFTQFTAAAWRFPFGFTSRNELLLEDKDGRLVLYDAIANKTISTHTKQKALQILEYVDSLVWF</sequence>
<feature type="compositionally biased region" description="Polar residues" evidence="1">
    <location>
        <begin position="28"/>
        <end position="45"/>
    </location>
</feature>
<evidence type="ECO:0008006" key="4">
    <source>
        <dbReference type="Google" id="ProtNLM"/>
    </source>
</evidence>
<accession>A0AAU9PRK7</accession>